<comment type="caution">
    <text evidence="6">The sequence shown here is derived from an EMBL/GenBank/DDBJ whole genome shotgun (WGS) entry which is preliminary data.</text>
</comment>
<evidence type="ECO:0000256" key="1">
    <source>
        <dbReference type="ARBA" id="ARBA00022729"/>
    </source>
</evidence>
<dbReference type="PANTHER" id="PTHR15337:SF11">
    <property type="entry name" value="THIOREDOXIN DOMAIN-CONTAINING PROTEIN"/>
    <property type="match status" value="1"/>
</dbReference>
<organism evidence="6 7">
    <name type="scientific">Duncaniella freteri</name>
    <dbReference type="NCBI Taxonomy" id="2530391"/>
    <lineage>
        <taxon>Bacteria</taxon>
        <taxon>Pseudomonadati</taxon>
        <taxon>Bacteroidota</taxon>
        <taxon>Bacteroidia</taxon>
        <taxon>Bacteroidales</taxon>
        <taxon>Muribaculaceae</taxon>
        <taxon>Duncaniella</taxon>
    </lineage>
</organism>
<dbReference type="AlphaFoldDB" id="A0A4Z0V4N5"/>
<evidence type="ECO:0000259" key="5">
    <source>
        <dbReference type="PROSITE" id="PS51352"/>
    </source>
</evidence>
<protein>
    <submittedName>
        <fullName evidence="6">DUF255 domain-containing protein</fullName>
    </submittedName>
</protein>
<dbReference type="GeneID" id="82149193"/>
<evidence type="ECO:0000313" key="7">
    <source>
        <dbReference type="Proteomes" id="UP000297635"/>
    </source>
</evidence>
<evidence type="ECO:0000256" key="2">
    <source>
        <dbReference type="ARBA" id="ARBA00023284"/>
    </source>
</evidence>
<dbReference type="InterPro" id="IPR017937">
    <property type="entry name" value="Thioredoxin_CS"/>
</dbReference>
<reference evidence="6 7" key="1">
    <citation type="submission" date="2019-02" db="EMBL/GenBank/DDBJ databases">
        <title>Isolation and identification of novel species under the genus Muribaculum.</title>
        <authorList>
            <person name="Miyake S."/>
            <person name="Ding Y."/>
            <person name="Low A."/>
            <person name="Soh M."/>
            <person name="Seedorf H."/>
        </authorList>
    </citation>
    <scope>NUCLEOTIDE SEQUENCE [LARGE SCALE GENOMIC DNA]</scope>
    <source>
        <strain evidence="6 7">TLL-A3</strain>
    </source>
</reference>
<feature type="signal peptide" evidence="4">
    <location>
        <begin position="1"/>
        <end position="20"/>
    </location>
</feature>
<keyword evidence="7" id="KW-1185">Reference proteome</keyword>
<evidence type="ECO:0000256" key="3">
    <source>
        <dbReference type="SAM" id="MobiDB-lite"/>
    </source>
</evidence>
<proteinExistence type="predicted"/>
<keyword evidence="1 4" id="KW-0732">Signal</keyword>
<evidence type="ECO:0000313" key="6">
    <source>
        <dbReference type="EMBL" id="TGG40136.1"/>
    </source>
</evidence>
<dbReference type="InterPro" id="IPR036249">
    <property type="entry name" value="Thioredoxin-like_sf"/>
</dbReference>
<evidence type="ECO:0000256" key="4">
    <source>
        <dbReference type="SAM" id="SignalP"/>
    </source>
</evidence>
<dbReference type="SUPFAM" id="SSF52833">
    <property type="entry name" value="Thioredoxin-like"/>
    <property type="match status" value="1"/>
</dbReference>
<gene>
    <name evidence="6" type="ORF">EZ315_05255</name>
</gene>
<sequence length="388" mass="44893">MKKLFAVCLIAFAFTMSSRAAGIEFFHGTWAEGVAKAKAENKKIFIDFFTEWCGPCLNMALTVFPQPEVGEAYNKDFVCMKIDAEKGEGVDLARKYQVRSYPSYIFVDPATEEMIHRSGGNKPMIDFINDTKGALDPKQSSIYLDSKYASGDYDADFLMSYIRGKKTSGRRNQLQDFNKLISMGCKLTDRNTWEIFNECVTGFDNPYIKQVSDNYSEFCSLFGKEAVDSKLAKETQYASPEYIAALCDFQGKDYNIKVARMSRLFAENKTDEAWDYVDQLLADTTIDQNDLVSRLAFYTRFNPTYRDPDLTFEQLVRKIRYTRYVAYNNYDRDDAQPHYNYALALEYLWARAQKEGKQLPADFFDTPKFGKQEYSNRHPLLKQKPRRK</sequence>
<feature type="domain" description="Thioredoxin" evidence="5">
    <location>
        <begin position="5"/>
        <end position="149"/>
    </location>
</feature>
<name>A0A4Z0V4N5_9BACT</name>
<feature type="compositionally biased region" description="Basic residues" evidence="3">
    <location>
        <begin position="379"/>
        <end position="388"/>
    </location>
</feature>
<keyword evidence="2" id="KW-0676">Redox-active center</keyword>
<dbReference type="InterPro" id="IPR051099">
    <property type="entry name" value="AGR/TXD"/>
</dbReference>
<dbReference type="RefSeq" id="WP_135471152.1">
    <property type="nucleotide sequence ID" value="NZ_CASJDB010000043.1"/>
</dbReference>
<accession>A0A4Z0V4N5</accession>
<feature type="chain" id="PRO_5021232794" evidence="4">
    <location>
        <begin position="21"/>
        <end position="388"/>
    </location>
</feature>
<dbReference type="InterPro" id="IPR013766">
    <property type="entry name" value="Thioredoxin_domain"/>
</dbReference>
<dbReference type="Proteomes" id="UP000297635">
    <property type="component" value="Unassembled WGS sequence"/>
</dbReference>
<dbReference type="EMBL" id="SJSA01000001">
    <property type="protein sequence ID" value="TGG40136.1"/>
    <property type="molecule type" value="Genomic_DNA"/>
</dbReference>
<dbReference type="PROSITE" id="PS51352">
    <property type="entry name" value="THIOREDOXIN_2"/>
    <property type="match status" value="1"/>
</dbReference>
<dbReference type="Gene3D" id="3.40.30.10">
    <property type="entry name" value="Glutaredoxin"/>
    <property type="match status" value="1"/>
</dbReference>
<dbReference type="PROSITE" id="PS00194">
    <property type="entry name" value="THIOREDOXIN_1"/>
    <property type="match status" value="1"/>
</dbReference>
<feature type="region of interest" description="Disordered" evidence="3">
    <location>
        <begin position="366"/>
        <end position="388"/>
    </location>
</feature>
<dbReference type="Pfam" id="PF13899">
    <property type="entry name" value="Thioredoxin_7"/>
    <property type="match status" value="1"/>
</dbReference>
<dbReference type="PANTHER" id="PTHR15337">
    <property type="entry name" value="ANTERIOR GRADIENT PROTEIN-RELATED"/>
    <property type="match status" value="1"/>
</dbReference>